<dbReference type="Pfam" id="PF00080">
    <property type="entry name" value="Sod_Cu"/>
    <property type="match status" value="1"/>
</dbReference>
<comment type="similarity">
    <text evidence="1">Belongs to the Cu-Zn superoxide dismutase family.</text>
</comment>
<comment type="catalytic activity">
    <reaction evidence="1">
        <text>2 superoxide + 2 H(+) = H2O2 + O2</text>
        <dbReference type="Rhea" id="RHEA:20696"/>
        <dbReference type="ChEBI" id="CHEBI:15378"/>
        <dbReference type="ChEBI" id="CHEBI:15379"/>
        <dbReference type="ChEBI" id="CHEBI:16240"/>
        <dbReference type="ChEBI" id="CHEBI:18421"/>
        <dbReference type="EC" id="1.15.1.1"/>
    </reaction>
</comment>
<dbReference type="GO" id="GO:0005507">
    <property type="term" value="F:copper ion binding"/>
    <property type="evidence" value="ECO:0007669"/>
    <property type="project" value="InterPro"/>
</dbReference>
<dbReference type="InterPro" id="IPR036423">
    <property type="entry name" value="SOD-like_Cu/Zn_dom_sf"/>
</dbReference>
<keyword evidence="1" id="KW-0479">Metal-binding</keyword>
<dbReference type="Proteomes" id="UP001295684">
    <property type="component" value="Unassembled WGS sequence"/>
</dbReference>
<comment type="caution">
    <text evidence="4">The sequence shown here is derived from an EMBL/GenBank/DDBJ whole genome shotgun (WGS) entry which is preliminary data.</text>
</comment>
<comment type="function">
    <text evidence="1">Destroys radicals which are normally produced within the cells and which are toxic to biological systems.</text>
</comment>
<feature type="signal peptide" evidence="2">
    <location>
        <begin position="1"/>
        <end position="21"/>
    </location>
</feature>
<organism evidence="4 5">
    <name type="scientific">Euplotes crassus</name>
    <dbReference type="NCBI Taxonomy" id="5936"/>
    <lineage>
        <taxon>Eukaryota</taxon>
        <taxon>Sar</taxon>
        <taxon>Alveolata</taxon>
        <taxon>Ciliophora</taxon>
        <taxon>Intramacronucleata</taxon>
        <taxon>Spirotrichea</taxon>
        <taxon>Hypotrichia</taxon>
        <taxon>Euplotida</taxon>
        <taxon>Euplotidae</taxon>
        <taxon>Moneuplotes</taxon>
    </lineage>
</organism>
<sequence length="196" mass="20176">MKLLIPFVFLLAFSASMRVLTSQGGLSDTDSQCTGDCATPVATCRILQNENGVDGLIRIEPASDGSGNSDVYVELSGLTPGEHGFHVHESPITGSDCESAGGHFNPTNEDHGDIDASEHHVGDLGNIEIDENGNVSTVLSSDTLTLSGPTNVVGRSIVVHGGQDDLGEGGDEQSLANGNSGPRVGCCTITLQGSNI</sequence>
<dbReference type="InterPro" id="IPR024134">
    <property type="entry name" value="SOD_Cu/Zn_/chaperone"/>
</dbReference>
<dbReference type="Gene3D" id="2.60.40.200">
    <property type="entry name" value="Superoxide dismutase, copper/zinc binding domain"/>
    <property type="match status" value="1"/>
</dbReference>
<keyword evidence="5" id="KW-1185">Reference proteome</keyword>
<dbReference type="CDD" id="cd00305">
    <property type="entry name" value="Cu-Zn_Superoxide_Dismutase"/>
    <property type="match status" value="1"/>
</dbReference>
<feature type="domain" description="Superoxide dismutase copper/zinc binding" evidence="3">
    <location>
        <begin position="53"/>
        <end position="189"/>
    </location>
</feature>
<comment type="cofactor">
    <cofactor evidence="1">
        <name>Cu cation</name>
        <dbReference type="ChEBI" id="CHEBI:23378"/>
    </cofactor>
    <text evidence="1">Binds 1 copper ion per subunit.</text>
</comment>
<dbReference type="InterPro" id="IPR001424">
    <property type="entry name" value="SOD_Cu_Zn_dom"/>
</dbReference>
<dbReference type="AlphaFoldDB" id="A0AAD1XX73"/>
<keyword evidence="1" id="KW-0862">Zinc</keyword>
<evidence type="ECO:0000313" key="5">
    <source>
        <dbReference type="Proteomes" id="UP001295684"/>
    </source>
</evidence>
<dbReference type="EC" id="1.15.1.1" evidence="1"/>
<dbReference type="GO" id="GO:0004784">
    <property type="term" value="F:superoxide dismutase activity"/>
    <property type="evidence" value="ECO:0007669"/>
    <property type="project" value="UniProtKB-EC"/>
</dbReference>
<evidence type="ECO:0000259" key="3">
    <source>
        <dbReference type="Pfam" id="PF00080"/>
    </source>
</evidence>
<reference evidence="4" key="1">
    <citation type="submission" date="2023-07" db="EMBL/GenBank/DDBJ databases">
        <authorList>
            <consortium name="AG Swart"/>
            <person name="Singh M."/>
            <person name="Singh A."/>
            <person name="Seah K."/>
            <person name="Emmerich C."/>
        </authorList>
    </citation>
    <scope>NUCLEOTIDE SEQUENCE</scope>
    <source>
        <strain evidence="4">DP1</strain>
    </source>
</reference>
<dbReference type="PANTHER" id="PTHR10003">
    <property type="entry name" value="SUPEROXIDE DISMUTASE CU-ZN -RELATED"/>
    <property type="match status" value="1"/>
</dbReference>
<dbReference type="PRINTS" id="PR00068">
    <property type="entry name" value="CUZNDISMTASE"/>
</dbReference>
<feature type="chain" id="PRO_5041907837" description="Superoxide dismutase [Cu-Zn]" evidence="2">
    <location>
        <begin position="22"/>
        <end position="196"/>
    </location>
</feature>
<gene>
    <name evidence="4" type="ORF">ECRASSUSDP1_LOCUS22015</name>
</gene>
<dbReference type="PROSITE" id="PS00332">
    <property type="entry name" value="SOD_CU_ZN_2"/>
    <property type="match status" value="1"/>
</dbReference>
<accession>A0AAD1XX73</accession>
<evidence type="ECO:0000313" key="4">
    <source>
        <dbReference type="EMBL" id="CAI2380579.1"/>
    </source>
</evidence>
<dbReference type="InterPro" id="IPR018152">
    <property type="entry name" value="SOD_Cu/Zn_BS"/>
</dbReference>
<dbReference type="EMBL" id="CAMPGE010022539">
    <property type="protein sequence ID" value="CAI2380579.1"/>
    <property type="molecule type" value="Genomic_DNA"/>
</dbReference>
<dbReference type="SUPFAM" id="SSF49329">
    <property type="entry name" value="Cu,Zn superoxide dismutase-like"/>
    <property type="match status" value="1"/>
</dbReference>
<protein>
    <recommendedName>
        <fullName evidence="1">Superoxide dismutase [Cu-Zn]</fullName>
        <ecNumber evidence="1">1.15.1.1</ecNumber>
    </recommendedName>
</protein>
<proteinExistence type="inferred from homology"/>
<evidence type="ECO:0000256" key="1">
    <source>
        <dbReference type="RuleBase" id="RU000393"/>
    </source>
</evidence>
<keyword evidence="1" id="KW-0560">Oxidoreductase</keyword>
<keyword evidence="2" id="KW-0732">Signal</keyword>
<evidence type="ECO:0000256" key="2">
    <source>
        <dbReference type="SAM" id="SignalP"/>
    </source>
</evidence>
<comment type="cofactor">
    <cofactor evidence="1">
        <name>Zn(2+)</name>
        <dbReference type="ChEBI" id="CHEBI:29105"/>
    </cofactor>
    <text evidence="1">Binds 1 zinc ion per subunit.</text>
</comment>
<keyword evidence="1" id="KW-0186">Copper</keyword>
<name>A0AAD1XX73_EUPCR</name>